<keyword evidence="3" id="KW-1185">Reference proteome</keyword>
<keyword evidence="1" id="KW-1133">Transmembrane helix</keyword>
<reference evidence="3" key="1">
    <citation type="journal article" date="2019" name="Int. J. Syst. Evol. Microbiol.">
        <title>The Global Catalogue of Microorganisms (GCM) 10K type strain sequencing project: providing services to taxonomists for standard genome sequencing and annotation.</title>
        <authorList>
            <consortium name="The Broad Institute Genomics Platform"/>
            <consortium name="The Broad Institute Genome Sequencing Center for Infectious Disease"/>
            <person name="Wu L."/>
            <person name="Ma J."/>
        </authorList>
    </citation>
    <scope>NUCLEOTIDE SEQUENCE [LARGE SCALE GENOMIC DNA]</scope>
    <source>
        <strain evidence="3">CCM 7756</strain>
    </source>
</reference>
<feature type="transmembrane region" description="Helical" evidence="1">
    <location>
        <begin position="186"/>
        <end position="204"/>
    </location>
</feature>
<feature type="transmembrane region" description="Helical" evidence="1">
    <location>
        <begin position="379"/>
        <end position="400"/>
    </location>
</feature>
<dbReference type="Proteomes" id="UP001595637">
    <property type="component" value="Unassembled WGS sequence"/>
</dbReference>
<dbReference type="EMBL" id="JBHRVQ010000001">
    <property type="protein sequence ID" value="MFC3389196.1"/>
    <property type="molecule type" value="Genomic_DNA"/>
</dbReference>
<proteinExistence type="predicted"/>
<comment type="caution">
    <text evidence="2">The sequence shown here is derived from an EMBL/GenBank/DDBJ whole genome shotgun (WGS) entry which is preliminary data.</text>
</comment>
<feature type="transmembrane region" description="Helical" evidence="1">
    <location>
        <begin position="420"/>
        <end position="442"/>
    </location>
</feature>
<protein>
    <submittedName>
        <fullName evidence="2">ABC transporter permease</fullName>
    </submittedName>
</protein>
<feature type="transmembrane region" description="Helical" evidence="1">
    <location>
        <begin position="286"/>
        <end position="305"/>
    </location>
</feature>
<evidence type="ECO:0000313" key="3">
    <source>
        <dbReference type="Proteomes" id="UP001595637"/>
    </source>
</evidence>
<evidence type="ECO:0000256" key="1">
    <source>
        <dbReference type="SAM" id="Phobius"/>
    </source>
</evidence>
<feature type="transmembrane region" description="Helical" evidence="1">
    <location>
        <begin position="12"/>
        <end position="34"/>
    </location>
</feature>
<dbReference type="RefSeq" id="WP_380655907.1">
    <property type="nucleotide sequence ID" value="NZ_JBHRVQ010000001.1"/>
</dbReference>
<sequence>MNAFTGLILQQVWFRVMLWIVGIGGITVIVPFAFEGLYSSASEREALMQTLDNPAMIAMIGPVPQGAYTIAVMFSHQMLVFMAVIHGLFGITIANNLSRSMEDEGLIEYINSAGVTRQSIFLVQMLVGVGMNVLLGLIILVGTYLSPSDSFTLLGCTIYAIGTSMFSLMFYTLTLIFAQLFQSAEWTFGTALSILLMLYLYRAITDVVQPGLSFLSPYSWLTRLEPFASNEATWLLPFMLIIIFTWFAWRVFARRDLGDAYFASNTNRKSRSIGSYPRLMTSSTKMLVLSWLTGMTLIGLSYGSIFGDLDVFISENAFLADSLADSGGNPIDQFISVLIMVTAIIGVIPALMITGRILREEKHGRLEWLISAGIGRTSMLISHGLYATVIGAIGILLALFGMYSASVTVADINMSARDYIFAALNYSAGVAVFVGLSMLLIGWRARMHFIVWFYLLATFFINYLGLILGLDDRWLLVTPFYYLSALPAEEMAWTPWGIILFIAIALAGIGMILFRRRDTA</sequence>
<feature type="transmembrane region" description="Helical" evidence="1">
    <location>
        <begin position="334"/>
        <end position="358"/>
    </location>
</feature>
<gene>
    <name evidence="2" type="ORF">ACFOEO_11465</name>
</gene>
<feature type="transmembrane region" description="Helical" evidence="1">
    <location>
        <begin position="234"/>
        <end position="252"/>
    </location>
</feature>
<feature type="transmembrane region" description="Helical" evidence="1">
    <location>
        <begin position="493"/>
        <end position="514"/>
    </location>
</feature>
<feature type="transmembrane region" description="Helical" evidence="1">
    <location>
        <begin position="119"/>
        <end position="145"/>
    </location>
</feature>
<evidence type="ECO:0000313" key="2">
    <source>
        <dbReference type="EMBL" id="MFC3389196.1"/>
    </source>
</evidence>
<accession>A0ABV7N7X7</accession>
<keyword evidence="1" id="KW-0812">Transmembrane</keyword>
<feature type="transmembrane region" description="Helical" evidence="1">
    <location>
        <begin position="449"/>
        <end position="470"/>
    </location>
</feature>
<feature type="transmembrane region" description="Helical" evidence="1">
    <location>
        <begin position="80"/>
        <end position="98"/>
    </location>
</feature>
<name>A0ABV7N7X7_9STAP</name>
<organism evidence="2 3">
    <name type="scientific">Salinicoccus sesuvii</name>
    <dbReference type="NCBI Taxonomy" id="868281"/>
    <lineage>
        <taxon>Bacteria</taxon>
        <taxon>Bacillati</taxon>
        <taxon>Bacillota</taxon>
        <taxon>Bacilli</taxon>
        <taxon>Bacillales</taxon>
        <taxon>Staphylococcaceae</taxon>
        <taxon>Salinicoccus</taxon>
    </lineage>
</organism>
<keyword evidence="1" id="KW-0472">Membrane</keyword>
<feature type="transmembrane region" description="Helical" evidence="1">
    <location>
        <begin position="151"/>
        <end position="174"/>
    </location>
</feature>